<accession>A0AA37IW83</accession>
<evidence type="ECO:0008006" key="4">
    <source>
        <dbReference type="Google" id="ProtNLM"/>
    </source>
</evidence>
<gene>
    <name evidence="2" type="ORF">JCM17207_02790</name>
</gene>
<keyword evidence="1" id="KW-0732">Signal</keyword>
<protein>
    <recommendedName>
        <fullName evidence="4">Gingipain domain-containing protein</fullName>
    </recommendedName>
</protein>
<dbReference type="EMBL" id="BQKV01000014">
    <property type="protein sequence ID" value="GJN63654.1"/>
    <property type="molecule type" value="Genomic_DNA"/>
</dbReference>
<name>A0AA37IW83_9FIRM</name>
<reference evidence="2" key="1">
    <citation type="journal article" date="2022" name="Int. J. Syst. Evol. Microbiol.">
        <title>Genome-based, phenotypic and chemotaxonomic classification of Faecalibacterium strains: proposal of three novel species Faecalibacterium duncaniae sp. nov., Faecalibacterium hattorii sp. nov. and Faecalibacterium gallinarum sp. nov. .</title>
        <authorList>
            <person name="Sakamoto M."/>
            <person name="Sakurai N."/>
            <person name="Tanno H."/>
            <person name="Iino T."/>
            <person name="Ohkuma M."/>
            <person name="Endo A."/>
        </authorList>
    </citation>
    <scope>NUCLEOTIDE SEQUENCE</scope>
    <source>
        <strain evidence="2">JCM 17207</strain>
    </source>
</reference>
<evidence type="ECO:0000256" key="1">
    <source>
        <dbReference type="SAM" id="SignalP"/>
    </source>
</evidence>
<proteinExistence type="predicted"/>
<keyword evidence="3" id="KW-1185">Reference proteome</keyword>
<comment type="caution">
    <text evidence="2">The sequence shown here is derived from an EMBL/GenBank/DDBJ whole genome shotgun (WGS) entry which is preliminary data.</text>
</comment>
<dbReference type="Proteomes" id="UP001055185">
    <property type="component" value="Unassembled WGS sequence"/>
</dbReference>
<organism evidence="2 3">
    <name type="scientific">Faecalibacterium gallinarum</name>
    <dbReference type="NCBI Taxonomy" id="2903556"/>
    <lineage>
        <taxon>Bacteria</taxon>
        <taxon>Bacillati</taxon>
        <taxon>Bacillota</taxon>
        <taxon>Clostridia</taxon>
        <taxon>Eubacteriales</taxon>
        <taxon>Oscillospiraceae</taxon>
        <taxon>Faecalibacterium</taxon>
    </lineage>
</organism>
<evidence type="ECO:0000313" key="2">
    <source>
        <dbReference type="EMBL" id="GJN63654.1"/>
    </source>
</evidence>
<sequence length="398" mass="44345">MHFLHSVHLRRFVSALCALSLFVGVMSPVSAFAAEAETEPAGELTMAQAQEMEQADQAITGLTESAEYAAMSQEERQAAAAAQLEELASQNLILSDSIYYDEENGMYSFSYTCGVWGGLTVADYDDDSEQLALPLTEEGADMLAGTNSYLGNAMIYYAFDDTVNSTRYPNYVYMQSYWNELGLQTDLDSEVTVRDLRHMDDYDLCILSAHGLYYTYTYNYLFFWEKSETAPVVILMEESNLWKDLSYAVDLLCHRVIKIDGKYSVLPSFFRSAYSGGKLEGTIVFSEACEFMGVENHVDFTMGDALLQGGAEAVIGYVNTVYTIYSRNLVWDTVNQMIMGKTIRESLEHAVATYGSDDIEWYLSQGGLFPHRVAAYPVLGGNWDATLYPTGDVTIDAA</sequence>
<feature type="signal peptide" evidence="1">
    <location>
        <begin position="1"/>
        <end position="33"/>
    </location>
</feature>
<feature type="chain" id="PRO_5041385059" description="Gingipain domain-containing protein" evidence="1">
    <location>
        <begin position="34"/>
        <end position="398"/>
    </location>
</feature>
<dbReference type="AlphaFoldDB" id="A0AA37IW83"/>
<evidence type="ECO:0000313" key="3">
    <source>
        <dbReference type="Proteomes" id="UP001055185"/>
    </source>
</evidence>